<dbReference type="KEGG" id="aarg:Aargi30884_16870"/>
<sequence length="61" mass="7485">MAGYRGIATKYMNRYMSLFVFVRRFQEMDDNEKLPIILRRLKDLKFTITRKSLKTYNLLYI</sequence>
<dbReference type="Proteomes" id="UP000464754">
    <property type="component" value="Chromosome"/>
</dbReference>
<evidence type="ECO:0000313" key="1">
    <source>
        <dbReference type="EMBL" id="BBK22784.1"/>
    </source>
</evidence>
<name>A0A6N4TJY2_9FIRM</name>
<evidence type="ECO:0000313" key="2">
    <source>
        <dbReference type="Proteomes" id="UP000464754"/>
    </source>
</evidence>
<protein>
    <submittedName>
        <fullName evidence="1">Uncharacterized protein</fullName>
    </submittedName>
</protein>
<proteinExistence type="predicted"/>
<dbReference type="EMBL" id="AP019695">
    <property type="protein sequence ID" value="BBK22784.1"/>
    <property type="molecule type" value="Genomic_DNA"/>
</dbReference>
<accession>A0A6N4TJY2</accession>
<organism evidence="1 2">
    <name type="scientific">Amedibacterium intestinale</name>
    <dbReference type="NCBI Taxonomy" id="2583452"/>
    <lineage>
        <taxon>Bacteria</taxon>
        <taxon>Bacillati</taxon>
        <taxon>Bacillota</taxon>
        <taxon>Erysipelotrichia</taxon>
        <taxon>Erysipelotrichales</taxon>
        <taxon>Erysipelotrichaceae</taxon>
        <taxon>Amedibacterium</taxon>
    </lineage>
</organism>
<gene>
    <name evidence="1" type="ORF">Aargi30884_16870</name>
</gene>
<reference evidence="2" key="1">
    <citation type="submission" date="2019-05" db="EMBL/GenBank/DDBJ databases">
        <title>Complete genome sequencing of Absiella argi strain JCM 30884.</title>
        <authorList>
            <person name="Sakamoto M."/>
            <person name="Murakami T."/>
            <person name="Mori H."/>
        </authorList>
    </citation>
    <scope>NUCLEOTIDE SEQUENCE [LARGE SCALE GENOMIC DNA]</scope>
    <source>
        <strain evidence="2">JCM 30884</strain>
    </source>
</reference>
<keyword evidence="2" id="KW-1185">Reference proteome</keyword>
<dbReference type="AlphaFoldDB" id="A0A6N4TJY2"/>